<dbReference type="GeneID" id="54482287"/>
<dbReference type="Proteomes" id="UP000799437">
    <property type="component" value="Unassembled WGS sequence"/>
</dbReference>
<dbReference type="Gene3D" id="3.40.630.30">
    <property type="match status" value="1"/>
</dbReference>
<dbReference type="RefSeq" id="XP_033600671.1">
    <property type="nucleotide sequence ID" value="XM_033741233.1"/>
</dbReference>
<keyword evidence="3" id="KW-1185">Reference proteome</keyword>
<organism evidence="2 3">
    <name type="scientific">Pseudovirgaria hyperparasitica</name>
    <dbReference type="NCBI Taxonomy" id="470096"/>
    <lineage>
        <taxon>Eukaryota</taxon>
        <taxon>Fungi</taxon>
        <taxon>Dikarya</taxon>
        <taxon>Ascomycota</taxon>
        <taxon>Pezizomycotina</taxon>
        <taxon>Dothideomycetes</taxon>
        <taxon>Dothideomycetes incertae sedis</taxon>
        <taxon>Acrospermales</taxon>
        <taxon>Acrospermaceae</taxon>
        <taxon>Pseudovirgaria</taxon>
    </lineage>
</organism>
<dbReference type="SUPFAM" id="SSF55729">
    <property type="entry name" value="Acyl-CoA N-acyltransferases (Nat)"/>
    <property type="match status" value="1"/>
</dbReference>
<dbReference type="GO" id="GO:0016747">
    <property type="term" value="F:acyltransferase activity, transferring groups other than amino-acyl groups"/>
    <property type="evidence" value="ECO:0007669"/>
    <property type="project" value="InterPro"/>
</dbReference>
<gene>
    <name evidence="2" type="ORF">EJ05DRAFT_381208</name>
</gene>
<dbReference type="OrthoDB" id="630895at2759"/>
<dbReference type="InterPro" id="IPR016181">
    <property type="entry name" value="Acyl_CoA_acyltransferase"/>
</dbReference>
<sequence>MSEQLQGQAAQVQAAQGPAVPLLPAQPTEANQPNAIVDYNFPPKPLLKLKSCYVRVYHPYDALSMSHFGNNAAVVKYMTLGFPSPYTIAKGYAWLNMCLSAPTQYNFAICVRPGDYDDVTPRFSAPEPGEAHSCIGSIGLKPGSDIGARTAEIGYWVGEPYWGKGIMTEVLAGFTDWAFEAFGYLRLWGGVLSPNTSSFRCFEKVGYLRESVIRHAFVTRDGVLCDDVVFRMCRDEWEELRKEKGLTGGS</sequence>
<protein>
    <submittedName>
        <fullName evidence="2">Acyl-CoA N-acyltransferase</fullName>
    </submittedName>
</protein>
<dbReference type="InterPro" id="IPR000182">
    <property type="entry name" value="GNAT_dom"/>
</dbReference>
<dbReference type="PANTHER" id="PTHR43328">
    <property type="entry name" value="ACETYLTRANSFERASE-RELATED"/>
    <property type="match status" value="1"/>
</dbReference>
<accession>A0A6A6W8D8</accession>
<keyword evidence="2" id="KW-0808">Transferase</keyword>
<evidence type="ECO:0000313" key="3">
    <source>
        <dbReference type="Proteomes" id="UP000799437"/>
    </source>
</evidence>
<name>A0A6A6W8D8_9PEZI</name>
<evidence type="ECO:0000313" key="2">
    <source>
        <dbReference type="EMBL" id="KAF2758220.1"/>
    </source>
</evidence>
<dbReference type="Pfam" id="PF13302">
    <property type="entry name" value="Acetyltransf_3"/>
    <property type="match status" value="1"/>
</dbReference>
<reference evidence="2" key="1">
    <citation type="journal article" date="2020" name="Stud. Mycol.">
        <title>101 Dothideomycetes genomes: a test case for predicting lifestyles and emergence of pathogens.</title>
        <authorList>
            <person name="Haridas S."/>
            <person name="Albert R."/>
            <person name="Binder M."/>
            <person name="Bloem J."/>
            <person name="Labutti K."/>
            <person name="Salamov A."/>
            <person name="Andreopoulos B."/>
            <person name="Baker S."/>
            <person name="Barry K."/>
            <person name="Bills G."/>
            <person name="Bluhm B."/>
            <person name="Cannon C."/>
            <person name="Castanera R."/>
            <person name="Culley D."/>
            <person name="Daum C."/>
            <person name="Ezra D."/>
            <person name="Gonzalez J."/>
            <person name="Henrissat B."/>
            <person name="Kuo A."/>
            <person name="Liang C."/>
            <person name="Lipzen A."/>
            <person name="Lutzoni F."/>
            <person name="Magnuson J."/>
            <person name="Mondo S."/>
            <person name="Nolan M."/>
            <person name="Ohm R."/>
            <person name="Pangilinan J."/>
            <person name="Park H.-J."/>
            <person name="Ramirez L."/>
            <person name="Alfaro M."/>
            <person name="Sun H."/>
            <person name="Tritt A."/>
            <person name="Yoshinaga Y."/>
            <person name="Zwiers L.-H."/>
            <person name="Turgeon B."/>
            <person name="Goodwin S."/>
            <person name="Spatafora J."/>
            <person name="Crous P."/>
            <person name="Grigoriev I."/>
        </authorList>
    </citation>
    <scope>NUCLEOTIDE SEQUENCE</scope>
    <source>
        <strain evidence="2">CBS 121739</strain>
    </source>
</reference>
<dbReference type="EMBL" id="ML996572">
    <property type="protein sequence ID" value="KAF2758220.1"/>
    <property type="molecule type" value="Genomic_DNA"/>
</dbReference>
<dbReference type="PROSITE" id="PS51186">
    <property type="entry name" value="GNAT"/>
    <property type="match status" value="1"/>
</dbReference>
<proteinExistence type="predicted"/>
<dbReference type="AlphaFoldDB" id="A0A6A6W8D8"/>
<dbReference type="PANTHER" id="PTHR43328:SF1">
    <property type="entry name" value="N-ACETYLTRANSFERASE DOMAIN-CONTAINING PROTEIN"/>
    <property type="match status" value="1"/>
</dbReference>
<evidence type="ECO:0000259" key="1">
    <source>
        <dbReference type="PROSITE" id="PS51186"/>
    </source>
</evidence>
<feature type="domain" description="N-acetyltransferase" evidence="1">
    <location>
        <begin position="78"/>
        <end position="226"/>
    </location>
</feature>
<keyword evidence="2" id="KW-0012">Acyltransferase</keyword>